<feature type="transmembrane region" description="Helical" evidence="1">
    <location>
        <begin position="155"/>
        <end position="177"/>
    </location>
</feature>
<protein>
    <submittedName>
        <fullName evidence="2">DUF1772 domain-containing protein</fullName>
    </submittedName>
</protein>
<sequence>MTAPAAWQLAAEQSAGGSLFAAVVLILATMTTGVMAGVFGLFANTIMPGLGRTDDRTFVGAFQQIDRAIINPLFMAFFFGALVLTGLAGALHLGAAGRRALPWIAVAFVLYLAVVVITIAVNVPRNDAIKAAGDLERIGDLAQVRREFDEARWRAFNWVRVVLTTGSFALLCVSLLLQRG</sequence>
<name>A0ABV6MHG4_9ACTN</name>
<feature type="transmembrane region" description="Helical" evidence="1">
    <location>
        <begin position="100"/>
        <end position="121"/>
    </location>
</feature>
<keyword evidence="1" id="KW-0472">Membrane</keyword>
<reference evidence="2 3" key="1">
    <citation type="submission" date="2024-09" db="EMBL/GenBank/DDBJ databases">
        <authorList>
            <person name="Sun Q."/>
            <person name="Mori K."/>
        </authorList>
    </citation>
    <scope>NUCLEOTIDE SEQUENCE [LARGE SCALE GENOMIC DNA]</scope>
    <source>
        <strain evidence="2 3">TBRC 3947</strain>
    </source>
</reference>
<accession>A0ABV6MHG4</accession>
<dbReference type="Proteomes" id="UP001589867">
    <property type="component" value="Unassembled WGS sequence"/>
</dbReference>
<keyword evidence="1" id="KW-0812">Transmembrane</keyword>
<organism evidence="2 3">
    <name type="scientific">Phytohabitans kaempferiae</name>
    <dbReference type="NCBI Taxonomy" id="1620943"/>
    <lineage>
        <taxon>Bacteria</taxon>
        <taxon>Bacillati</taxon>
        <taxon>Actinomycetota</taxon>
        <taxon>Actinomycetes</taxon>
        <taxon>Micromonosporales</taxon>
        <taxon>Micromonosporaceae</taxon>
    </lineage>
</organism>
<evidence type="ECO:0000256" key="1">
    <source>
        <dbReference type="SAM" id="Phobius"/>
    </source>
</evidence>
<feature type="transmembrane region" description="Helical" evidence="1">
    <location>
        <begin position="20"/>
        <end position="42"/>
    </location>
</feature>
<evidence type="ECO:0000313" key="3">
    <source>
        <dbReference type="Proteomes" id="UP001589867"/>
    </source>
</evidence>
<gene>
    <name evidence="2" type="ORF">ACFFIA_39945</name>
</gene>
<proteinExistence type="predicted"/>
<evidence type="ECO:0000313" key="2">
    <source>
        <dbReference type="EMBL" id="MFC0533793.1"/>
    </source>
</evidence>
<dbReference type="RefSeq" id="WP_377261845.1">
    <property type="nucleotide sequence ID" value="NZ_JBHLUH010000089.1"/>
</dbReference>
<keyword evidence="1" id="KW-1133">Transmembrane helix</keyword>
<comment type="caution">
    <text evidence="2">The sequence shown here is derived from an EMBL/GenBank/DDBJ whole genome shotgun (WGS) entry which is preliminary data.</text>
</comment>
<feature type="transmembrane region" description="Helical" evidence="1">
    <location>
        <begin position="73"/>
        <end position="94"/>
    </location>
</feature>
<dbReference type="InterPro" id="IPR013901">
    <property type="entry name" value="Anthrone_oxy"/>
</dbReference>
<dbReference type="Pfam" id="PF08592">
    <property type="entry name" value="Anthrone_oxy"/>
    <property type="match status" value="1"/>
</dbReference>
<dbReference type="EMBL" id="JBHLUH010000089">
    <property type="protein sequence ID" value="MFC0533793.1"/>
    <property type="molecule type" value="Genomic_DNA"/>
</dbReference>
<keyword evidence="3" id="KW-1185">Reference proteome</keyword>